<dbReference type="Gene3D" id="1.10.287.130">
    <property type="match status" value="1"/>
</dbReference>
<evidence type="ECO:0000256" key="2">
    <source>
        <dbReference type="ARBA" id="ARBA00012438"/>
    </source>
</evidence>
<dbReference type="EMBL" id="JSYN01000042">
    <property type="protein sequence ID" value="KIA89523.1"/>
    <property type="molecule type" value="Genomic_DNA"/>
</dbReference>
<dbReference type="InterPro" id="IPR005467">
    <property type="entry name" value="His_kinase_dom"/>
</dbReference>
<dbReference type="RefSeq" id="WP_039482651.1">
    <property type="nucleotide sequence ID" value="NZ_JSYN01000042.1"/>
</dbReference>
<dbReference type="InterPro" id="IPR003594">
    <property type="entry name" value="HATPase_dom"/>
</dbReference>
<dbReference type="SUPFAM" id="SSF55874">
    <property type="entry name" value="ATPase domain of HSP90 chaperone/DNA topoisomerase II/histidine kinase"/>
    <property type="match status" value="1"/>
</dbReference>
<evidence type="ECO:0000256" key="8">
    <source>
        <dbReference type="ARBA" id="ARBA00023012"/>
    </source>
</evidence>
<gene>
    <name evidence="10" type="ORF">OC25_25070</name>
</gene>
<evidence type="ECO:0000256" key="7">
    <source>
        <dbReference type="ARBA" id="ARBA00022840"/>
    </source>
</evidence>
<dbReference type="InterPro" id="IPR036890">
    <property type="entry name" value="HATPase_C_sf"/>
</dbReference>
<keyword evidence="6" id="KW-0418">Kinase</keyword>
<keyword evidence="5" id="KW-0547">Nucleotide-binding</keyword>
<dbReference type="PANTHER" id="PTHR42878:SF7">
    <property type="entry name" value="SENSOR HISTIDINE KINASE GLRK"/>
    <property type="match status" value="1"/>
</dbReference>
<evidence type="ECO:0000313" key="10">
    <source>
        <dbReference type="EMBL" id="KIA89523.1"/>
    </source>
</evidence>
<dbReference type="PANTHER" id="PTHR42878">
    <property type="entry name" value="TWO-COMPONENT HISTIDINE KINASE"/>
    <property type="match status" value="1"/>
</dbReference>
<keyword evidence="7" id="KW-0067">ATP-binding</keyword>
<evidence type="ECO:0000256" key="3">
    <source>
        <dbReference type="ARBA" id="ARBA00022553"/>
    </source>
</evidence>
<dbReference type="CDD" id="cd00082">
    <property type="entry name" value="HisKA"/>
    <property type="match status" value="1"/>
</dbReference>
<dbReference type="InterPro" id="IPR003661">
    <property type="entry name" value="HisK_dim/P_dom"/>
</dbReference>
<dbReference type="OrthoDB" id="9811889at2"/>
<proteinExistence type="predicted"/>
<evidence type="ECO:0000259" key="9">
    <source>
        <dbReference type="PROSITE" id="PS50109"/>
    </source>
</evidence>
<dbReference type="AlphaFoldDB" id="A0A0C1FCE9"/>
<dbReference type="SUPFAM" id="SSF47384">
    <property type="entry name" value="Homodimeric domain of signal transducing histidine kinase"/>
    <property type="match status" value="1"/>
</dbReference>
<dbReference type="GO" id="GO:0005524">
    <property type="term" value="F:ATP binding"/>
    <property type="evidence" value="ECO:0007669"/>
    <property type="project" value="UniProtKB-KW"/>
</dbReference>
<comment type="caution">
    <text evidence="10">The sequence shown here is derived from an EMBL/GenBank/DDBJ whole genome shotgun (WGS) entry which is preliminary data.</text>
</comment>
<evidence type="ECO:0000313" key="11">
    <source>
        <dbReference type="Proteomes" id="UP000031246"/>
    </source>
</evidence>
<dbReference type="Proteomes" id="UP000031246">
    <property type="component" value="Unassembled WGS sequence"/>
</dbReference>
<keyword evidence="3" id="KW-0597">Phosphoprotein</keyword>
<evidence type="ECO:0000256" key="5">
    <source>
        <dbReference type="ARBA" id="ARBA00022741"/>
    </source>
</evidence>
<dbReference type="GO" id="GO:0000156">
    <property type="term" value="F:phosphorelay response regulator activity"/>
    <property type="evidence" value="ECO:0007669"/>
    <property type="project" value="TreeGrafter"/>
</dbReference>
<dbReference type="Gene3D" id="3.30.565.10">
    <property type="entry name" value="Histidine kinase-like ATPase, C-terminal domain"/>
    <property type="match status" value="1"/>
</dbReference>
<accession>A0A0C1FCE9</accession>
<dbReference type="InterPro" id="IPR036097">
    <property type="entry name" value="HisK_dim/P_sf"/>
</dbReference>
<reference evidence="10 11" key="1">
    <citation type="submission" date="2014-10" db="EMBL/GenBank/DDBJ databases">
        <title>Pedobacter Kyungheensis.</title>
        <authorList>
            <person name="Anderson B.M."/>
            <person name="Newman J.D."/>
        </authorList>
    </citation>
    <scope>NUCLEOTIDE SEQUENCE [LARGE SCALE GENOMIC DNA]</scope>
    <source>
        <strain evidence="10 11">KACC 16221</strain>
    </source>
</reference>
<dbReference type="InterPro" id="IPR004358">
    <property type="entry name" value="Sig_transdc_His_kin-like_C"/>
</dbReference>
<dbReference type="FunFam" id="3.30.565.10:FF:000006">
    <property type="entry name" value="Sensor histidine kinase WalK"/>
    <property type="match status" value="1"/>
</dbReference>
<name>A0A0C1FCE9_9SPHI</name>
<feature type="domain" description="Histidine kinase" evidence="9">
    <location>
        <begin position="157"/>
        <end position="373"/>
    </location>
</feature>
<protein>
    <recommendedName>
        <fullName evidence="2">histidine kinase</fullName>
        <ecNumber evidence="2">2.7.13.3</ecNumber>
    </recommendedName>
</protein>
<dbReference type="GO" id="GO:0007234">
    <property type="term" value="P:osmosensory signaling via phosphorelay pathway"/>
    <property type="evidence" value="ECO:0007669"/>
    <property type="project" value="TreeGrafter"/>
</dbReference>
<evidence type="ECO:0000256" key="6">
    <source>
        <dbReference type="ARBA" id="ARBA00022777"/>
    </source>
</evidence>
<keyword evidence="11" id="KW-1185">Reference proteome</keyword>
<dbReference type="EC" id="2.7.13.3" evidence="2"/>
<dbReference type="GO" id="GO:0030295">
    <property type="term" value="F:protein kinase activator activity"/>
    <property type="evidence" value="ECO:0007669"/>
    <property type="project" value="TreeGrafter"/>
</dbReference>
<sequence length="373" mass="41268">MHSEKVIENTNPQYEALRLAKLTQYEILNTTAEHAFDKIAQLAAGIFNAPGAGICFEGAESVFQKSTIGNPPVKPQLPLYDIFKVITETNATLVTAPLHSPEGYLLGVIYVSTPETLQPNETQINMLKLLAEMVMEKMELRMSTRNAFRAYDDRLHVLIHDLKNPMTTISLQSELMGRIPAIDEKAVLIAGKINAQSKKMVDSLNEILSPAKKAAIAYKPEKVKIDLKTVIETAKQNFDRQLKIKNQSISILIDEPLVLFGDTNKLSVIFSQLLDNAIKFSPIGTEITISHQLNPTELTIAIKDQGVGLTKEDLEKIFIKFASLSAKPTHQESANGLGLITASAFADMHKGKIWAESEGKNLGTTFYLQLPLR</sequence>
<keyword evidence="8" id="KW-0902">Two-component regulatory system</keyword>
<evidence type="ECO:0000256" key="4">
    <source>
        <dbReference type="ARBA" id="ARBA00022679"/>
    </source>
</evidence>
<dbReference type="GO" id="GO:0000155">
    <property type="term" value="F:phosphorelay sensor kinase activity"/>
    <property type="evidence" value="ECO:0007669"/>
    <property type="project" value="InterPro"/>
</dbReference>
<dbReference type="PROSITE" id="PS50109">
    <property type="entry name" value="HIS_KIN"/>
    <property type="match status" value="1"/>
</dbReference>
<keyword evidence="4" id="KW-0808">Transferase</keyword>
<organism evidence="10 11">
    <name type="scientific">Pedobacter kyungheensis</name>
    <dbReference type="NCBI Taxonomy" id="1069985"/>
    <lineage>
        <taxon>Bacteria</taxon>
        <taxon>Pseudomonadati</taxon>
        <taxon>Bacteroidota</taxon>
        <taxon>Sphingobacteriia</taxon>
        <taxon>Sphingobacteriales</taxon>
        <taxon>Sphingobacteriaceae</taxon>
        <taxon>Pedobacter</taxon>
    </lineage>
</organism>
<comment type="catalytic activity">
    <reaction evidence="1">
        <text>ATP + protein L-histidine = ADP + protein N-phospho-L-histidine.</text>
        <dbReference type="EC" id="2.7.13.3"/>
    </reaction>
</comment>
<dbReference type="PRINTS" id="PR00344">
    <property type="entry name" value="BCTRLSENSOR"/>
</dbReference>
<evidence type="ECO:0000256" key="1">
    <source>
        <dbReference type="ARBA" id="ARBA00000085"/>
    </source>
</evidence>
<dbReference type="Pfam" id="PF02518">
    <property type="entry name" value="HATPase_c"/>
    <property type="match status" value="1"/>
</dbReference>
<dbReference type="SMART" id="SM00387">
    <property type="entry name" value="HATPase_c"/>
    <property type="match status" value="1"/>
</dbReference>
<dbReference type="InterPro" id="IPR050351">
    <property type="entry name" value="BphY/WalK/GraS-like"/>
</dbReference>
<dbReference type="SMART" id="SM00388">
    <property type="entry name" value="HisKA"/>
    <property type="match status" value="1"/>
</dbReference>